<dbReference type="EMBL" id="FNKD01000001">
    <property type="protein sequence ID" value="SDQ13048.1"/>
    <property type="molecule type" value="Genomic_DNA"/>
</dbReference>
<evidence type="ECO:0000256" key="1">
    <source>
        <dbReference type="HAMAP-Rule" id="MF_00800"/>
    </source>
</evidence>
<protein>
    <recommendedName>
        <fullName evidence="1">UPF0340 protein SAMN05216231_0582</fullName>
    </recommendedName>
</protein>
<gene>
    <name evidence="2" type="ORF">SAMN05216231_0582</name>
</gene>
<dbReference type="STRING" id="553311.SAMN05216231_0582"/>
<dbReference type="InterPro" id="IPR028345">
    <property type="entry name" value="Antibiotic_NAT-like"/>
</dbReference>
<dbReference type="Pfam" id="PF04260">
    <property type="entry name" value="DUF436"/>
    <property type="match status" value="1"/>
</dbReference>
<organism evidence="2 3">
    <name type="scientific">Virgibacillus salinus</name>
    <dbReference type="NCBI Taxonomy" id="553311"/>
    <lineage>
        <taxon>Bacteria</taxon>
        <taxon>Bacillati</taxon>
        <taxon>Bacillota</taxon>
        <taxon>Bacilli</taxon>
        <taxon>Bacillales</taxon>
        <taxon>Bacillaceae</taxon>
        <taxon>Virgibacillus</taxon>
    </lineage>
</organism>
<dbReference type="SUPFAM" id="SSF110710">
    <property type="entry name" value="TTHA0583/YokD-like"/>
    <property type="match status" value="1"/>
</dbReference>
<sequence length="192" mass="21283">MMTDLIQRVERDVEAVVSQWIESDHLKKGDLFVIGCSTSEVAGSHIGTSGSEEIASVIFKALKRLKQQIGVQLVFQCCEHLNRALVVEKETMLQQHLEGVSVIPVRKAGGSMATFAYKNMVDPVVVETIQANSGMDIGETMIGMHLRQVAVPLRFEQRMIGDARVTTARTRPKLIGGKRAVYEDIELNNRCT</sequence>
<keyword evidence="3" id="KW-1185">Reference proteome</keyword>
<dbReference type="NCBIfam" id="TIGR01440">
    <property type="entry name" value="TIGR01440 family protein"/>
    <property type="match status" value="1"/>
</dbReference>
<reference evidence="2 3" key="1">
    <citation type="submission" date="2016-10" db="EMBL/GenBank/DDBJ databases">
        <authorList>
            <person name="de Groot N.N."/>
        </authorList>
    </citation>
    <scope>NUCLEOTIDE SEQUENCE [LARGE SCALE GENOMIC DNA]</scope>
    <source>
        <strain evidence="2 3">CGMCC 1.10449</strain>
    </source>
</reference>
<dbReference type="InterPro" id="IPR006340">
    <property type="entry name" value="DUF436"/>
</dbReference>
<dbReference type="Proteomes" id="UP000199444">
    <property type="component" value="Unassembled WGS sequence"/>
</dbReference>
<name>A0A1H0YCY9_9BACI</name>
<dbReference type="Gene3D" id="3.40.50.10360">
    <property type="entry name" value="Hypothetical protein TT1679"/>
    <property type="match status" value="1"/>
</dbReference>
<dbReference type="AlphaFoldDB" id="A0A1H0YCY9"/>
<dbReference type="PIRSF" id="PIRSF007510">
    <property type="entry name" value="UCP007510"/>
    <property type="match status" value="1"/>
</dbReference>
<dbReference type="HAMAP" id="MF_00800">
    <property type="entry name" value="UPF0340"/>
    <property type="match status" value="1"/>
</dbReference>
<comment type="similarity">
    <text evidence="1">Belongs to the UPF0340 family.</text>
</comment>
<evidence type="ECO:0000313" key="2">
    <source>
        <dbReference type="EMBL" id="SDQ13048.1"/>
    </source>
</evidence>
<evidence type="ECO:0000313" key="3">
    <source>
        <dbReference type="Proteomes" id="UP000199444"/>
    </source>
</evidence>
<accession>A0A1H0YCY9</accession>
<proteinExistence type="inferred from homology"/>